<dbReference type="PATRIC" id="fig|1311.618.peg.1599"/>
<dbReference type="EMBL" id="KC492040">
    <property type="protein sequence ID" value="AGO89380.1"/>
    <property type="molecule type" value="Genomic_DNA"/>
</dbReference>
<dbReference type="InterPro" id="IPR009061">
    <property type="entry name" value="DNA-bd_dom_put_sf"/>
</dbReference>
<gene>
    <name evidence="1" type="ORF">TnGBS2.3_15</name>
</gene>
<dbReference type="SUPFAM" id="SSF46955">
    <property type="entry name" value="Putative DNA-binding domain"/>
    <property type="match status" value="1"/>
</dbReference>
<evidence type="ECO:0000313" key="1">
    <source>
        <dbReference type="EMBL" id="AGO89380.1"/>
    </source>
</evidence>
<accession>S4W743</accession>
<reference evidence="1" key="1">
    <citation type="journal article" date="2013" name="J. Bacteriol.">
        <title>Modular evolution of TnGBSs, a new family of integrative and conjugative elements associating insertion sequence transposition, plasmid replication, and conjugation for their spreading.</title>
        <authorList>
            <person name="Guerillot R."/>
            <person name="Da Cunha V."/>
            <person name="Sauvage E."/>
            <person name="Bouchier C."/>
            <person name="Glaser P."/>
        </authorList>
    </citation>
    <scope>NUCLEOTIDE SEQUENCE</scope>
    <source>
        <strain evidence="1">Wc3</strain>
    </source>
</reference>
<evidence type="ECO:0008006" key="2">
    <source>
        <dbReference type="Google" id="ProtNLM"/>
    </source>
</evidence>
<name>S4W743_STRAG</name>
<proteinExistence type="predicted"/>
<protein>
    <recommendedName>
        <fullName evidence="2">DNA-binding protein</fullName>
    </recommendedName>
</protein>
<dbReference type="AlphaFoldDB" id="S4W743"/>
<organism evidence="1">
    <name type="scientific">Streptococcus agalactiae</name>
    <dbReference type="NCBI Taxonomy" id="1311"/>
    <lineage>
        <taxon>Bacteria</taxon>
        <taxon>Bacillati</taxon>
        <taxon>Bacillota</taxon>
        <taxon>Bacilli</taxon>
        <taxon>Lactobacillales</taxon>
        <taxon>Streptococcaceae</taxon>
        <taxon>Streptococcus</taxon>
    </lineage>
</organism>
<dbReference type="Gene3D" id="1.10.10.10">
    <property type="entry name" value="Winged helix-like DNA-binding domain superfamily/Winged helix DNA-binding domain"/>
    <property type="match status" value="1"/>
</dbReference>
<sequence length="206" mass="24552">MLIEKWRKKMFEDVTLQLPKNEEKKLMAHYYQLHQEAIEEALAGKELWKPYIRMSGLSQWLDVSTTTIVKWQREGMPHIVIDGVTLYDKRKIATWLNHFERNKIISQEKQMKIFPGYLSIKHVFGTIITYSKKVVLDLIQDLRDEDIQDFSYWSPLYFLETDELGQPVYLTYLVNEVGIPLYPDCYYYITLTKEQESKLESLELSI</sequence>
<dbReference type="InterPro" id="IPR036388">
    <property type="entry name" value="WH-like_DNA-bd_sf"/>
</dbReference>